<keyword evidence="11" id="KW-0479">Metal-binding</keyword>
<sequence length="503" mass="56918">MKRQILINAAPHETRVAILEDNALVELMLDRADSQRIVGDIYLGRVEGVLPGIQAAFVNIGSDKAGFLHVSDLADEDPEASEEEKGVKRYPPIQTLVSKGDEILVQVTKEPIGTKGPRVTAQISLPGRYLVYMPKSEHIGVSRKIEERDERTRLRRLMRNILMPGSGGVIVRTVGKDAKRKPLERELKGLMKTWKKIEARVGEHQAPARIHQEAHLAAGIIRDLFSEKVDALIVDSREIYIEVRDYLEAVDPDLMKRVTLYDGTTPLFDKYDIEEEIRRSFERRVDLPSGGYIVIEQTEALVAIDVNTGRYTGKKDPEKTILRTNLDAAREVARQLRLRDIGGIIVVDFIDMEDKANRDKVMQELRTHLGRDRARTKAFQISELGLVEMTRQRVRPSVYHTVTRPCSYCGGSGRIATPSTVVRRVERAVRRVAAAKEEKRLVVRLHPEVALHVLEDEPNLLRRLESEYRVDIEIRDDPLMAADEFRILAGPADVDVTARYAVA</sequence>
<organism evidence="19 20">
    <name type="scientific">Candidatus Kutchimonas denitrificans</name>
    <dbReference type="NCBI Taxonomy" id="3056748"/>
    <lineage>
        <taxon>Bacteria</taxon>
        <taxon>Pseudomonadati</taxon>
        <taxon>Gemmatimonadota</taxon>
        <taxon>Gemmatimonadia</taxon>
        <taxon>Candidatus Palauibacterales</taxon>
        <taxon>Candidatus Palauibacteraceae</taxon>
        <taxon>Candidatus Kutchimonas</taxon>
    </lineage>
</organism>
<evidence type="ECO:0000256" key="14">
    <source>
        <dbReference type="ARBA" id="ARBA00022801"/>
    </source>
</evidence>
<evidence type="ECO:0000256" key="11">
    <source>
        <dbReference type="ARBA" id="ARBA00022723"/>
    </source>
</evidence>
<dbReference type="GO" id="GO:0004540">
    <property type="term" value="F:RNA nuclease activity"/>
    <property type="evidence" value="ECO:0007669"/>
    <property type="project" value="InterPro"/>
</dbReference>
<evidence type="ECO:0000256" key="7">
    <source>
        <dbReference type="ARBA" id="ARBA00022519"/>
    </source>
</evidence>
<evidence type="ECO:0000313" key="19">
    <source>
        <dbReference type="EMBL" id="NIR74255.1"/>
    </source>
</evidence>
<dbReference type="GO" id="GO:0008033">
    <property type="term" value="P:tRNA processing"/>
    <property type="evidence" value="ECO:0007669"/>
    <property type="project" value="UniProtKB-KW"/>
</dbReference>
<keyword evidence="14" id="KW-0378">Hydrolase</keyword>
<dbReference type="Pfam" id="PF00575">
    <property type="entry name" value="S1"/>
    <property type="match status" value="1"/>
</dbReference>
<keyword evidence="9" id="KW-0819">tRNA processing</keyword>
<evidence type="ECO:0000256" key="2">
    <source>
        <dbReference type="ARBA" id="ARBA00004496"/>
    </source>
</evidence>
<evidence type="ECO:0000259" key="18">
    <source>
        <dbReference type="PROSITE" id="PS50126"/>
    </source>
</evidence>
<evidence type="ECO:0000256" key="3">
    <source>
        <dbReference type="ARBA" id="ARBA00005663"/>
    </source>
</evidence>
<evidence type="ECO:0000256" key="8">
    <source>
        <dbReference type="ARBA" id="ARBA00022552"/>
    </source>
</evidence>
<proteinExistence type="inferred from homology"/>
<gene>
    <name evidence="19" type="ORF">GWO12_03955</name>
</gene>
<dbReference type="PANTHER" id="PTHR30001">
    <property type="entry name" value="RIBONUCLEASE"/>
    <property type="match status" value="1"/>
</dbReference>
<keyword evidence="6" id="KW-0963">Cytoplasm</keyword>
<evidence type="ECO:0000256" key="1">
    <source>
        <dbReference type="ARBA" id="ARBA00001946"/>
    </source>
</evidence>
<dbReference type="SMART" id="SM00316">
    <property type="entry name" value="S1"/>
    <property type="match status" value="1"/>
</dbReference>
<dbReference type="EMBL" id="JAACAK010000032">
    <property type="protein sequence ID" value="NIR74255.1"/>
    <property type="molecule type" value="Genomic_DNA"/>
</dbReference>
<dbReference type="InterPro" id="IPR003029">
    <property type="entry name" value="S1_domain"/>
</dbReference>
<keyword evidence="16" id="KW-0694">RNA-binding</keyword>
<dbReference type="Gene3D" id="3.40.1260.20">
    <property type="entry name" value="Ribonuclease E, catalytic domain"/>
    <property type="match status" value="1"/>
</dbReference>
<dbReference type="GO" id="GO:0005737">
    <property type="term" value="C:cytoplasm"/>
    <property type="evidence" value="ECO:0007669"/>
    <property type="project" value="UniProtKB-SubCell"/>
</dbReference>
<dbReference type="InterPro" id="IPR048583">
    <property type="entry name" value="RNase_E_G_thioredoxin-like"/>
</dbReference>
<evidence type="ECO:0000313" key="20">
    <source>
        <dbReference type="Proteomes" id="UP000702544"/>
    </source>
</evidence>
<name>A0AAE4Z5M8_9BACT</name>
<evidence type="ECO:0000256" key="15">
    <source>
        <dbReference type="ARBA" id="ARBA00022842"/>
    </source>
</evidence>
<keyword evidence="13" id="KW-0255">Endonuclease</keyword>
<evidence type="ECO:0000256" key="12">
    <source>
        <dbReference type="ARBA" id="ARBA00022730"/>
    </source>
</evidence>
<protein>
    <recommendedName>
        <fullName evidence="4">Ribonuclease G</fullName>
    </recommendedName>
</protein>
<comment type="similarity">
    <text evidence="3">Belongs to the RNase E/G family. RNase G subfamily.</text>
</comment>
<evidence type="ECO:0000256" key="6">
    <source>
        <dbReference type="ARBA" id="ARBA00022490"/>
    </source>
</evidence>
<evidence type="ECO:0000256" key="10">
    <source>
        <dbReference type="ARBA" id="ARBA00022722"/>
    </source>
</evidence>
<evidence type="ECO:0000256" key="9">
    <source>
        <dbReference type="ARBA" id="ARBA00022694"/>
    </source>
</evidence>
<keyword evidence="7" id="KW-0997">Cell inner membrane</keyword>
<dbReference type="GO" id="GO:0019843">
    <property type="term" value="F:rRNA binding"/>
    <property type="evidence" value="ECO:0007669"/>
    <property type="project" value="UniProtKB-KW"/>
</dbReference>
<dbReference type="InterPro" id="IPR004659">
    <property type="entry name" value="RNase_E/G"/>
</dbReference>
<dbReference type="SUPFAM" id="SSF50249">
    <property type="entry name" value="Nucleic acid-binding proteins"/>
    <property type="match status" value="1"/>
</dbReference>
<accession>A0AAE4Z5M8</accession>
<dbReference type="Proteomes" id="UP000702544">
    <property type="component" value="Unassembled WGS sequence"/>
</dbReference>
<dbReference type="Gene3D" id="2.40.50.140">
    <property type="entry name" value="Nucleic acid-binding proteins"/>
    <property type="match status" value="1"/>
</dbReference>
<dbReference type="GO" id="GO:0006364">
    <property type="term" value="P:rRNA processing"/>
    <property type="evidence" value="ECO:0007669"/>
    <property type="project" value="UniProtKB-KW"/>
</dbReference>
<comment type="cofactor">
    <cofactor evidence="1">
        <name>Mg(2+)</name>
        <dbReference type="ChEBI" id="CHEBI:18420"/>
    </cofactor>
</comment>
<dbReference type="GO" id="GO:0016787">
    <property type="term" value="F:hydrolase activity"/>
    <property type="evidence" value="ECO:0007669"/>
    <property type="project" value="UniProtKB-KW"/>
</dbReference>
<dbReference type="InterPro" id="IPR019307">
    <property type="entry name" value="RNA-bd_AU-1/RNase_E/G"/>
</dbReference>
<evidence type="ECO:0000256" key="13">
    <source>
        <dbReference type="ARBA" id="ARBA00022759"/>
    </source>
</evidence>
<reference evidence="19 20" key="1">
    <citation type="submission" date="2020-01" db="EMBL/GenBank/DDBJ databases">
        <title>Genomes assembled from Gulf of Kutch pelagic sediment metagenomes.</title>
        <authorList>
            <person name="Chandrashekar M."/>
            <person name="Mahajan M.S."/>
            <person name="Dave K.J."/>
            <person name="Vatsa P."/>
            <person name="Nathani N.M."/>
        </authorList>
    </citation>
    <scope>NUCLEOTIDE SEQUENCE [LARGE SCALE GENOMIC DNA]</scope>
    <source>
        <strain evidence="19">KS3-K002</strain>
    </source>
</reference>
<comment type="subcellular location">
    <subcellularLocation>
        <location evidence="2">Cytoplasm</location>
    </subcellularLocation>
</comment>
<evidence type="ECO:0000256" key="5">
    <source>
        <dbReference type="ARBA" id="ARBA00022475"/>
    </source>
</evidence>
<dbReference type="InterPro" id="IPR012340">
    <property type="entry name" value="NA-bd_OB-fold"/>
</dbReference>
<evidence type="ECO:0000256" key="17">
    <source>
        <dbReference type="ARBA" id="ARBA00023136"/>
    </source>
</evidence>
<keyword evidence="8" id="KW-0698">rRNA processing</keyword>
<dbReference type="Pfam" id="PF20833">
    <property type="entry name" value="RNase_E_G_Thio"/>
    <property type="match status" value="1"/>
</dbReference>
<keyword evidence="12" id="KW-0699">rRNA-binding</keyword>
<dbReference type="PROSITE" id="PS50126">
    <property type="entry name" value="S1"/>
    <property type="match status" value="1"/>
</dbReference>
<keyword evidence="5" id="KW-1003">Cell membrane</keyword>
<dbReference type="AlphaFoldDB" id="A0AAE4Z5M8"/>
<comment type="caution">
    <text evidence="19">The sequence shown here is derived from an EMBL/GenBank/DDBJ whole genome shotgun (WGS) entry which is preliminary data.</text>
</comment>
<keyword evidence="17" id="KW-0472">Membrane</keyword>
<dbReference type="GO" id="GO:0046872">
    <property type="term" value="F:metal ion binding"/>
    <property type="evidence" value="ECO:0007669"/>
    <property type="project" value="UniProtKB-KW"/>
</dbReference>
<keyword evidence="10" id="KW-0540">Nuclease</keyword>
<dbReference type="NCBIfam" id="TIGR00757">
    <property type="entry name" value="RNaseEG"/>
    <property type="match status" value="1"/>
</dbReference>
<feature type="domain" description="S1 motif" evidence="18">
    <location>
        <begin position="39"/>
        <end position="128"/>
    </location>
</feature>
<dbReference type="PANTHER" id="PTHR30001:SF1">
    <property type="entry name" value="RIBONUCLEASE E_G-LIKE PROTEIN, CHLOROPLASTIC"/>
    <property type="match status" value="1"/>
</dbReference>
<dbReference type="GO" id="GO:0004519">
    <property type="term" value="F:endonuclease activity"/>
    <property type="evidence" value="ECO:0007669"/>
    <property type="project" value="UniProtKB-KW"/>
</dbReference>
<dbReference type="Pfam" id="PF10150">
    <property type="entry name" value="RNase_E_G"/>
    <property type="match status" value="1"/>
</dbReference>
<evidence type="ECO:0000256" key="4">
    <source>
        <dbReference type="ARBA" id="ARBA00017719"/>
    </source>
</evidence>
<keyword evidence="15" id="KW-0460">Magnesium</keyword>
<evidence type="ECO:0000256" key="16">
    <source>
        <dbReference type="ARBA" id="ARBA00022884"/>
    </source>
</evidence>
<dbReference type="CDD" id="cd04453">
    <property type="entry name" value="S1_RNase_E"/>
    <property type="match status" value="1"/>
</dbReference>